<dbReference type="SUPFAM" id="SSF46626">
    <property type="entry name" value="Cytochrome c"/>
    <property type="match status" value="2"/>
</dbReference>
<evidence type="ECO:0000256" key="20">
    <source>
        <dbReference type="ARBA" id="ARBA00025525"/>
    </source>
</evidence>
<feature type="compositionally biased region" description="Acidic residues" evidence="22">
    <location>
        <begin position="1"/>
        <end position="10"/>
    </location>
</feature>
<dbReference type="PANTHER" id="PTHR33751">
    <property type="entry name" value="CBB3-TYPE CYTOCHROME C OXIDASE SUBUNIT FIXP"/>
    <property type="match status" value="1"/>
</dbReference>
<evidence type="ECO:0000256" key="21">
    <source>
        <dbReference type="PIRNR" id="PIRNR000006"/>
    </source>
</evidence>
<evidence type="ECO:0000256" key="6">
    <source>
        <dbReference type="ARBA" id="ARBA00022475"/>
    </source>
</evidence>
<evidence type="ECO:0000313" key="25">
    <source>
        <dbReference type="EMBL" id="MDA4844615.1"/>
    </source>
</evidence>
<keyword evidence="17 21" id="KW-0408">Iron</keyword>
<evidence type="ECO:0000256" key="23">
    <source>
        <dbReference type="SAM" id="Phobius"/>
    </source>
</evidence>
<comment type="similarity">
    <text evidence="3 21">Belongs to the CcoP / FixP family.</text>
</comment>
<dbReference type="InterPro" id="IPR050597">
    <property type="entry name" value="Cytochrome_c_Oxidase_Subunit"/>
</dbReference>
<dbReference type="InterPro" id="IPR038414">
    <property type="entry name" value="CcoP_N_sf"/>
</dbReference>
<comment type="cofactor">
    <cofactor evidence="21">
        <name>heme c</name>
        <dbReference type="ChEBI" id="CHEBI:61717"/>
    </cofactor>
    <text evidence="21">Binds 2 heme C groups per subunit.</text>
</comment>
<comment type="pathway">
    <text evidence="2 21">Energy metabolism; oxidative phosphorylation.</text>
</comment>
<feature type="transmembrane region" description="Helical" evidence="23">
    <location>
        <begin position="32"/>
        <end position="50"/>
    </location>
</feature>
<evidence type="ECO:0000256" key="1">
    <source>
        <dbReference type="ARBA" id="ARBA00004533"/>
    </source>
</evidence>
<proteinExistence type="inferred from homology"/>
<protein>
    <recommendedName>
        <fullName evidence="21">Cbb3-type cytochrome c oxidase subunit</fullName>
    </recommendedName>
</protein>
<dbReference type="Pfam" id="PF13442">
    <property type="entry name" value="Cytochrome_CBB3"/>
    <property type="match status" value="1"/>
</dbReference>
<keyword evidence="14 21" id="KW-0249">Electron transport</keyword>
<keyword evidence="13 21" id="KW-0375">Hydrogen ion transport</keyword>
<organism evidence="25 26">
    <name type="scientific">Hoeflea poritis</name>
    <dbReference type="NCBI Taxonomy" id="2993659"/>
    <lineage>
        <taxon>Bacteria</taxon>
        <taxon>Pseudomonadati</taxon>
        <taxon>Pseudomonadota</taxon>
        <taxon>Alphaproteobacteria</taxon>
        <taxon>Hyphomicrobiales</taxon>
        <taxon>Rhizobiaceae</taxon>
        <taxon>Hoeflea</taxon>
    </lineage>
</organism>
<reference evidence="25" key="1">
    <citation type="submission" date="2022-11" db="EMBL/GenBank/DDBJ databases">
        <title>Hoeflea poritis sp. nov., isolated from scleractinian coral Porites lutea.</title>
        <authorList>
            <person name="Zhang G."/>
            <person name="Wei Q."/>
            <person name="Cai L."/>
        </authorList>
    </citation>
    <scope>NUCLEOTIDE SEQUENCE</scope>
    <source>
        <strain evidence="25">E7-10</strain>
    </source>
</reference>
<evidence type="ECO:0000256" key="2">
    <source>
        <dbReference type="ARBA" id="ARBA00004673"/>
    </source>
</evidence>
<comment type="subunit">
    <text evidence="4">Component of the cbb3-type cytochrome c oxidase at least composed of FixN, FixO, FixQ and FixP.</text>
</comment>
<evidence type="ECO:0000256" key="11">
    <source>
        <dbReference type="ARBA" id="ARBA00022723"/>
    </source>
</evidence>
<dbReference type="PIRSF" id="PIRSF000006">
    <property type="entry name" value="Cbb3-Cox_fixP"/>
    <property type="match status" value="1"/>
</dbReference>
<dbReference type="PRINTS" id="PR00605">
    <property type="entry name" value="CYTCHROMECIC"/>
</dbReference>
<keyword evidence="10 23" id="KW-0812">Transmembrane</keyword>
<evidence type="ECO:0000256" key="22">
    <source>
        <dbReference type="SAM" id="MobiDB-lite"/>
    </source>
</evidence>
<keyword evidence="7 21" id="KW-0997">Cell inner membrane</keyword>
<evidence type="ECO:0000313" key="26">
    <source>
        <dbReference type="Proteomes" id="UP001148313"/>
    </source>
</evidence>
<evidence type="ECO:0000256" key="14">
    <source>
        <dbReference type="ARBA" id="ARBA00022982"/>
    </source>
</evidence>
<dbReference type="NCBIfam" id="TIGR00782">
    <property type="entry name" value="ccoP"/>
    <property type="match status" value="1"/>
</dbReference>
<keyword evidence="5 21" id="KW-0813">Transport</keyword>
<sequence length="287" mass="31190">MSEREIDEISGTETTGHEWDGIKELNTPMPRWWVWTFYATIVWSIGYMIAYPSIPLINDATKGLLGYSSRASVAQEMAAAEEVQSQFVDRIAQMPVEEISSHPDLLQFAIAGGSAAYKVNCVQCHGSGAQGAPGYPNLNDDSWLWGGDINNIYQTIAHGVRYEAEDDSRFSDMPAFADLLEPEEIRQVAAYVVSLTGDPSDASLVEPGSVIYAEQCAVCHGDDGTGDIEFGAPNLADAIWFYGETEDEIAGQIANPKHGVMPAWVDRLGEPVIKQLAVFVHSLGGGQ</sequence>
<keyword evidence="8 21" id="KW-0349">Heme</keyword>
<dbReference type="Pfam" id="PF14715">
    <property type="entry name" value="FixP_N"/>
    <property type="match status" value="1"/>
</dbReference>
<dbReference type="InterPro" id="IPR008168">
    <property type="entry name" value="Cyt_C_IC"/>
</dbReference>
<dbReference type="InterPro" id="IPR036909">
    <property type="entry name" value="Cyt_c-like_dom_sf"/>
</dbReference>
<comment type="function">
    <text evidence="20">C-type cytochrome. Part of the cbb3-type cytochrome c oxidase complex. FixP subunit is required for transferring electrons from donor cytochrome c via its heme groups to FixO subunit. From there, electrons are shuttled to the catalytic binuclear center of FixN subunit where oxygen reduction takes place. The complex also functions as a proton pump.</text>
</comment>
<dbReference type="InterPro" id="IPR032858">
    <property type="entry name" value="CcoP_N"/>
</dbReference>
<keyword evidence="15 23" id="KW-1133">Transmembrane helix</keyword>
<feature type="region of interest" description="Disordered" evidence="22">
    <location>
        <begin position="1"/>
        <end position="21"/>
    </location>
</feature>
<feature type="domain" description="Cytochrome c" evidence="24">
    <location>
        <begin position="108"/>
        <end position="196"/>
    </location>
</feature>
<evidence type="ECO:0000256" key="5">
    <source>
        <dbReference type="ARBA" id="ARBA00022448"/>
    </source>
</evidence>
<evidence type="ECO:0000256" key="7">
    <source>
        <dbReference type="ARBA" id="ARBA00022519"/>
    </source>
</evidence>
<dbReference type="PROSITE" id="PS51007">
    <property type="entry name" value="CYTC"/>
    <property type="match status" value="2"/>
</dbReference>
<evidence type="ECO:0000256" key="16">
    <source>
        <dbReference type="ARBA" id="ARBA00023002"/>
    </source>
</evidence>
<keyword evidence="11 21" id="KW-0479">Metal-binding</keyword>
<dbReference type="EMBL" id="JAPJZH010000002">
    <property type="protein sequence ID" value="MDA4844615.1"/>
    <property type="molecule type" value="Genomic_DNA"/>
</dbReference>
<keyword evidence="9 21" id="KW-0679">Respiratory chain</keyword>
<dbReference type="PANTHER" id="PTHR33751:SF1">
    <property type="entry name" value="CBB3-TYPE CYTOCHROME C OXIDASE SUBUNIT FIXP"/>
    <property type="match status" value="1"/>
</dbReference>
<evidence type="ECO:0000256" key="13">
    <source>
        <dbReference type="ARBA" id="ARBA00022781"/>
    </source>
</evidence>
<evidence type="ECO:0000256" key="10">
    <source>
        <dbReference type="ARBA" id="ARBA00022692"/>
    </source>
</evidence>
<keyword evidence="6 21" id="KW-1003">Cell membrane</keyword>
<accession>A0ABT4VIX9</accession>
<feature type="domain" description="Cytochrome c" evidence="24">
    <location>
        <begin position="203"/>
        <end position="284"/>
    </location>
</feature>
<evidence type="ECO:0000256" key="9">
    <source>
        <dbReference type="ARBA" id="ARBA00022660"/>
    </source>
</evidence>
<dbReference type="RefSeq" id="WP_271088145.1">
    <property type="nucleotide sequence ID" value="NZ_JAPJZH010000002.1"/>
</dbReference>
<keyword evidence="16 21" id="KW-0560">Oxidoreductase</keyword>
<evidence type="ECO:0000259" key="24">
    <source>
        <dbReference type="PROSITE" id="PS51007"/>
    </source>
</evidence>
<keyword evidence="12" id="KW-0677">Repeat</keyword>
<keyword evidence="18 21" id="KW-0406">Ion transport</keyword>
<keyword evidence="19 21" id="KW-0472">Membrane</keyword>
<dbReference type="InterPro" id="IPR009056">
    <property type="entry name" value="Cyt_c-like_dom"/>
</dbReference>
<evidence type="ECO:0000256" key="15">
    <source>
        <dbReference type="ARBA" id="ARBA00022989"/>
    </source>
</evidence>
<dbReference type="InterPro" id="IPR004678">
    <property type="entry name" value="Cyt_c_oxidase_cbb3_su3"/>
</dbReference>
<evidence type="ECO:0000256" key="3">
    <source>
        <dbReference type="ARBA" id="ARBA00006113"/>
    </source>
</evidence>
<evidence type="ECO:0000256" key="4">
    <source>
        <dbReference type="ARBA" id="ARBA00011203"/>
    </source>
</evidence>
<comment type="subcellular location">
    <subcellularLocation>
        <location evidence="1 21">Cell inner membrane</location>
    </subcellularLocation>
</comment>
<dbReference type="Gene3D" id="1.10.760.10">
    <property type="entry name" value="Cytochrome c-like domain"/>
    <property type="match status" value="2"/>
</dbReference>
<gene>
    <name evidence="25" type="primary">ccoP</name>
    <name evidence="25" type="ORF">OOZ53_04600</name>
</gene>
<evidence type="ECO:0000256" key="8">
    <source>
        <dbReference type="ARBA" id="ARBA00022617"/>
    </source>
</evidence>
<evidence type="ECO:0000256" key="12">
    <source>
        <dbReference type="ARBA" id="ARBA00022737"/>
    </source>
</evidence>
<comment type="caution">
    <text evidence="25">The sequence shown here is derived from an EMBL/GenBank/DDBJ whole genome shotgun (WGS) entry which is preliminary data.</text>
</comment>
<dbReference type="Pfam" id="PF00034">
    <property type="entry name" value="Cytochrom_C"/>
    <property type="match status" value="1"/>
</dbReference>
<dbReference type="Proteomes" id="UP001148313">
    <property type="component" value="Unassembled WGS sequence"/>
</dbReference>
<evidence type="ECO:0000256" key="18">
    <source>
        <dbReference type="ARBA" id="ARBA00023065"/>
    </source>
</evidence>
<name>A0ABT4VIX9_9HYPH</name>
<dbReference type="Gene3D" id="6.10.280.130">
    <property type="match status" value="1"/>
</dbReference>
<evidence type="ECO:0000256" key="17">
    <source>
        <dbReference type="ARBA" id="ARBA00023004"/>
    </source>
</evidence>
<evidence type="ECO:0000256" key="19">
    <source>
        <dbReference type="ARBA" id="ARBA00023136"/>
    </source>
</evidence>
<keyword evidence="26" id="KW-1185">Reference proteome</keyword>